<organism evidence="1 2">
    <name type="scientific">Prochlorococcus marinus str. MIT 9201</name>
    <dbReference type="NCBI Taxonomy" id="93057"/>
    <lineage>
        <taxon>Bacteria</taxon>
        <taxon>Bacillati</taxon>
        <taxon>Cyanobacteriota</taxon>
        <taxon>Cyanophyceae</taxon>
        <taxon>Synechococcales</taxon>
        <taxon>Prochlorococcaceae</taxon>
        <taxon>Prochlorococcus</taxon>
    </lineage>
</organism>
<dbReference type="RefSeq" id="WP_032521720.1">
    <property type="nucleotide sequence ID" value="NZ_CP138977.1"/>
</dbReference>
<evidence type="ECO:0000313" key="2">
    <source>
        <dbReference type="Proteomes" id="UP000030355"/>
    </source>
</evidence>
<dbReference type="AlphaFoldDB" id="A0A0A2A8B8"/>
<accession>A0A0A2A8B8</accession>
<sequence>MKTPFLYCEEIGSSHTLANYNFGIENDTKLIKEILNNKTPYVLKLPSNFRNIFPKLDSKKYKNSNAFFAISISKRNYIFKHAFVKPISVSSPIKKNYFLRLFIKLIKKII</sequence>
<comment type="caution">
    <text evidence="1">The sequence shown here is derived from an EMBL/GenBank/DDBJ whole genome shotgun (WGS) entry which is preliminary data.</text>
</comment>
<dbReference type="STRING" id="93057.EU95_0553"/>
<reference evidence="2" key="1">
    <citation type="journal article" date="2014" name="Sci. Data">
        <title>Genomes of diverse isolates of the marine cyanobacterium Prochlorococcus.</title>
        <authorList>
            <person name="Biller S."/>
            <person name="Berube P."/>
            <person name="Thompson J."/>
            <person name="Kelly L."/>
            <person name="Roggensack S."/>
            <person name="Awad L."/>
            <person name="Roache-Johnson K."/>
            <person name="Ding H."/>
            <person name="Giovannoni S.J."/>
            <person name="Moore L.R."/>
            <person name="Chisholm S.W."/>
        </authorList>
    </citation>
    <scope>NUCLEOTIDE SEQUENCE [LARGE SCALE GENOMIC DNA]</scope>
    <source>
        <strain evidence="2">MIT 9201</strain>
    </source>
</reference>
<protein>
    <submittedName>
        <fullName evidence="1">Uncharacterized protein</fullName>
    </submittedName>
</protein>
<dbReference type="EMBL" id="JNAL01000007">
    <property type="protein sequence ID" value="KGF96668.1"/>
    <property type="molecule type" value="Genomic_DNA"/>
</dbReference>
<proteinExistence type="predicted"/>
<gene>
    <name evidence="1" type="ORF">EU95_0553</name>
</gene>
<name>A0A0A2A8B8_PROMR</name>
<evidence type="ECO:0000313" key="1">
    <source>
        <dbReference type="EMBL" id="KGF96668.1"/>
    </source>
</evidence>
<dbReference type="Proteomes" id="UP000030355">
    <property type="component" value="Unassembled WGS sequence"/>
</dbReference>